<keyword evidence="4" id="KW-1185">Reference proteome</keyword>
<sequence>MTAETETDRSPKHGASAFDCPYCGVYAVQSWAEVNSWGATNKALFWKWSWSECCHCHHAALWTHDKRLIWPESAKLGPKPNADMPEPVRAIYEEAQAVLSVSPRSAAALLRLALQTLIDTLEPGSKSINEKIRRLVARGLEPTARKAMDVLRIVGNNAVHPGEILLDDDSETVPALFALLNLVVHHVLSRPRQVDSLFDSLPESAKSAIERRDSDNVVEIKNSTRSGSVKKRSAVEKNAAGS</sequence>
<dbReference type="EMBL" id="JBHRZI010000003">
    <property type="protein sequence ID" value="MFC3890131.1"/>
    <property type="molecule type" value="Genomic_DNA"/>
</dbReference>
<evidence type="ECO:0000313" key="4">
    <source>
        <dbReference type="Proteomes" id="UP001595690"/>
    </source>
</evidence>
<accession>A0ABV8BKP5</accession>
<protein>
    <submittedName>
        <fullName evidence="3">DUF4145 domain-containing protein</fullName>
    </submittedName>
</protein>
<dbReference type="InterPro" id="IPR025285">
    <property type="entry name" value="DUF4145"/>
</dbReference>
<comment type="caution">
    <text evidence="3">The sequence shown here is derived from an EMBL/GenBank/DDBJ whole genome shotgun (WGS) entry which is preliminary data.</text>
</comment>
<organism evidence="3 4">
    <name type="scientific">Lentzea rhizosphaerae</name>
    <dbReference type="NCBI Taxonomy" id="2041025"/>
    <lineage>
        <taxon>Bacteria</taxon>
        <taxon>Bacillati</taxon>
        <taxon>Actinomycetota</taxon>
        <taxon>Actinomycetes</taxon>
        <taxon>Pseudonocardiales</taxon>
        <taxon>Pseudonocardiaceae</taxon>
        <taxon>Lentzea</taxon>
    </lineage>
</organism>
<name>A0ABV8BKP5_9PSEU</name>
<gene>
    <name evidence="3" type="ORF">ACFOWZ_01480</name>
</gene>
<dbReference type="Proteomes" id="UP001595690">
    <property type="component" value="Unassembled WGS sequence"/>
</dbReference>
<feature type="domain" description="DUF4145" evidence="2">
    <location>
        <begin position="93"/>
        <end position="171"/>
    </location>
</feature>
<reference evidence="4" key="1">
    <citation type="journal article" date="2019" name="Int. J. Syst. Evol. Microbiol.">
        <title>The Global Catalogue of Microorganisms (GCM) 10K type strain sequencing project: providing services to taxonomists for standard genome sequencing and annotation.</title>
        <authorList>
            <consortium name="The Broad Institute Genomics Platform"/>
            <consortium name="The Broad Institute Genome Sequencing Center for Infectious Disease"/>
            <person name="Wu L."/>
            <person name="Ma J."/>
        </authorList>
    </citation>
    <scope>NUCLEOTIDE SEQUENCE [LARGE SCALE GENOMIC DNA]</scope>
    <source>
        <strain evidence="4">CGMCC 4.7405</strain>
    </source>
</reference>
<evidence type="ECO:0000313" key="3">
    <source>
        <dbReference type="EMBL" id="MFC3890131.1"/>
    </source>
</evidence>
<feature type="region of interest" description="Disordered" evidence="1">
    <location>
        <begin position="216"/>
        <end position="242"/>
    </location>
</feature>
<evidence type="ECO:0000256" key="1">
    <source>
        <dbReference type="SAM" id="MobiDB-lite"/>
    </source>
</evidence>
<evidence type="ECO:0000259" key="2">
    <source>
        <dbReference type="Pfam" id="PF13643"/>
    </source>
</evidence>
<dbReference type="RefSeq" id="WP_382367396.1">
    <property type="nucleotide sequence ID" value="NZ_JBHRZI010000003.1"/>
</dbReference>
<proteinExistence type="predicted"/>
<dbReference type="Pfam" id="PF13643">
    <property type="entry name" value="DUF4145"/>
    <property type="match status" value="1"/>
</dbReference>